<evidence type="ECO:0000313" key="17">
    <source>
        <dbReference type="Proteomes" id="UP000095287"/>
    </source>
</evidence>
<keyword evidence="6 12" id="KW-0378">Hydrolase</keyword>
<evidence type="ECO:0000256" key="8">
    <source>
        <dbReference type="ARBA" id="ARBA00023157"/>
    </source>
</evidence>
<feature type="disulfide bond" evidence="14">
    <location>
        <begin position="161"/>
        <end position="166"/>
    </location>
</feature>
<reference evidence="18" key="1">
    <citation type="submission" date="2016-11" db="UniProtKB">
        <authorList>
            <consortium name="WormBaseParasite"/>
        </authorList>
    </citation>
    <scope>IDENTIFICATION</scope>
</reference>
<dbReference type="GO" id="GO:0006685">
    <property type="term" value="P:sphingomyelin catabolic process"/>
    <property type="evidence" value="ECO:0007669"/>
    <property type="project" value="UniProtKB-UniRule"/>
</dbReference>
<evidence type="ECO:0000256" key="2">
    <source>
        <dbReference type="ARBA" id="ARBA00008234"/>
    </source>
</evidence>
<dbReference type="CDD" id="cd00842">
    <property type="entry name" value="MPP_ASMase"/>
    <property type="match status" value="1"/>
</dbReference>
<evidence type="ECO:0000256" key="14">
    <source>
        <dbReference type="PIRSR" id="PIRSR000948-2"/>
    </source>
</evidence>
<comment type="function">
    <text evidence="12">Converts sphingomyelin to ceramide.</text>
</comment>
<evidence type="ECO:0000256" key="9">
    <source>
        <dbReference type="ARBA" id="ARBA00023180"/>
    </source>
</evidence>
<keyword evidence="17" id="KW-1185">Reference proteome</keyword>
<evidence type="ECO:0000256" key="12">
    <source>
        <dbReference type="PIRNR" id="PIRNR000948"/>
    </source>
</evidence>
<keyword evidence="4 13" id="KW-0479">Metal-binding</keyword>
<dbReference type="GO" id="GO:0005615">
    <property type="term" value="C:extracellular space"/>
    <property type="evidence" value="ECO:0007669"/>
    <property type="project" value="TreeGrafter"/>
</dbReference>
<dbReference type="SUPFAM" id="SSF56300">
    <property type="entry name" value="Metallo-dependent phosphatases"/>
    <property type="match status" value="1"/>
</dbReference>
<feature type="binding site" evidence="13">
    <location>
        <position position="265"/>
    </location>
    <ligand>
        <name>Zn(2+)</name>
        <dbReference type="ChEBI" id="CHEBI:29105"/>
        <label>2</label>
    </ligand>
</feature>
<dbReference type="PROSITE" id="PS50015">
    <property type="entry name" value="SAP_B"/>
    <property type="match status" value="1"/>
</dbReference>
<feature type="disulfide bond" evidence="14">
    <location>
        <begin position="60"/>
        <end position="71"/>
    </location>
</feature>
<name>A0A1I8ABT4_9BILA</name>
<protein>
    <recommendedName>
        <fullName evidence="12">Sphingomyelin phosphodiesterase</fullName>
        <ecNumber evidence="12">3.1.4.12</ecNumber>
    </recommendedName>
</protein>
<dbReference type="Proteomes" id="UP000095287">
    <property type="component" value="Unplaced"/>
</dbReference>
<dbReference type="GO" id="GO:0046513">
    <property type="term" value="P:ceramide biosynthetic process"/>
    <property type="evidence" value="ECO:0007669"/>
    <property type="project" value="TreeGrafter"/>
</dbReference>
<dbReference type="SUPFAM" id="SSF47862">
    <property type="entry name" value="Saposin"/>
    <property type="match status" value="1"/>
</dbReference>
<keyword evidence="9" id="KW-0325">Glycoprotein</keyword>
<evidence type="ECO:0000256" key="5">
    <source>
        <dbReference type="ARBA" id="ARBA00022729"/>
    </source>
</evidence>
<keyword evidence="3" id="KW-0964">Secreted</keyword>
<sequence length="605" mass="69090">MRLLLLLFALLGPLHAAPAAPSELESAGCWLCQTTATMLHKLWGSKATEDCIGDLVTYLCGVLKIEDHFVCKGISGQFKEEFMWVTGQLIVNPKEICGILLKDCEKSFNPFISTWNITIPGNKPPHKEPILPTLDKPKLRIVHISDLHVDLQYAVGTEADCGEPQCCRMPKNNHELDAKAFKVKKPAGYWGTIGSCDTPYWTLDNMMQHIQKTEKNIDYIIVSGDLESHADWDYTHASHQEMIRNTSALFKQYFPNVNTYFAVGNHEGVPIDNFAPRWAPEKFNMDWLYGTMAESWKGWVPNEQLPSVKFNGCYMKKLFPGLRLVSLNNALGDAMNFYLYVNQTDPDGTMTWFVNQLADAEAAGDKVHVVSHIPGGDTEALEGWAHNYYKVINRFEDTVAVQFFGHMHSEQYYIMYENPEDFRSRPTSIVYATPSVTTYSQFNPAYRVYTIDGVYPGSSYRILDFEEYFLNVTKANENPSSAKWETLYSSVKEEYGLKSLEPFEWNILLEKMKADDGLFSKYMKNYYRQDNMPCDESCKKKRLCEIRQAHHSQALCSDLGVNILDIEKPATRASLARKRPSPMKSMDEVYEYLKNSNLSKDKCPI</sequence>
<dbReference type="PANTHER" id="PTHR10340">
    <property type="entry name" value="SPHINGOMYELIN PHOSPHODIESTERASE"/>
    <property type="match status" value="1"/>
</dbReference>
<feature type="chain" id="PRO_5009314515" description="Sphingomyelin phosphodiesterase" evidence="15">
    <location>
        <begin position="17"/>
        <end position="605"/>
    </location>
</feature>
<comment type="cofactor">
    <cofactor evidence="13">
        <name>Zn(2+)</name>
        <dbReference type="ChEBI" id="CHEBI:29105"/>
    </cofactor>
    <text evidence="13">Binds 2 Zn(2+) ions per subunit.</text>
</comment>
<dbReference type="PANTHER" id="PTHR10340:SF31">
    <property type="entry name" value="SPHINGOMYELIN PHOSPHODIESTERASE ASM-3-RELATED"/>
    <property type="match status" value="1"/>
</dbReference>
<keyword evidence="7 13" id="KW-0862">Zinc</keyword>
<evidence type="ECO:0000256" key="11">
    <source>
        <dbReference type="ARBA" id="ARBA00047268"/>
    </source>
</evidence>
<dbReference type="InterPro" id="IPR008139">
    <property type="entry name" value="SaposinB_dom"/>
</dbReference>
<dbReference type="PIRSF" id="PIRSF000948">
    <property type="entry name" value="Sphingomy_PDE"/>
    <property type="match status" value="1"/>
</dbReference>
<dbReference type="Pfam" id="PF00149">
    <property type="entry name" value="Metallophos"/>
    <property type="match status" value="1"/>
</dbReference>
<dbReference type="EC" id="3.1.4.12" evidence="12"/>
<dbReference type="WBParaSite" id="L893_g4143.t1">
    <property type="protein sequence ID" value="L893_g4143.t1"/>
    <property type="gene ID" value="L893_g4143"/>
</dbReference>
<proteinExistence type="inferred from homology"/>
<feature type="disulfide bond" evidence="14">
    <location>
        <begin position="544"/>
        <end position="556"/>
    </location>
</feature>
<dbReference type="Pfam" id="PF19272">
    <property type="entry name" value="ASMase_C"/>
    <property type="match status" value="1"/>
</dbReference>
<feature type="binding site" evidence="13">
    <location>
        <position position="225"/>
    </location>
    <ligand>
        <name>Zn(2+)</name>
        <dbReference type="ChEBI" id="CHEBI:29105"/>
        <label>1</label>
    </ligand>
</feature>
<dbReference type="InterPro" id="IPR045473">
    <property type="entry name" value="ASM_C"/>
</dbReference>
<evidence type="ECO:0000256" key="7">
    <source>
        <dbReference type="ARBA" id="ARBA00022833"/>
    </source>
</evidence>
<keyword evidence="10 12" id="KW-0326">Glycosidase</keyword>
<accession>A0A1I8ABT4</accession>
<dbReference type="InterPro" id="IPR004843">
    <property type="entry name" value="Calcineurin-like_PHP"/>
</dbReference>
<dbReference type="InterPro" id="IPR011160">
    <property type="entry name" value="Sphingomy_PDE"/>
</dbReference>
<comment type="subcellular location">
    <subcellularLocation>
        <location evidence="1">Secreted</location>
    </subcellularLocation>
</comment>
<feature type="disulfide bond" evidence="14">
    <location>
        <begin position="167"/>
        <end position="196"/>
    </location>
</feature>
<dbReference type="AlphaFoldDB" id="A0A1I8ABT4"/>
<evidence type="ECO:0000256" key="3">
    <source>
        <dbReference type="ARBA" id="ARBA00022525"/>
    </source>
</evidence>
<feature type="binding site" evidence="13">
    <location>
        <position position="406"/>
    </location>
    <ligand>
        <name>Zn(2+)</name>
        <dbReference type="ChEBI" id="CHEBI:29105"/>
        <label>2</label>
    </ligand>
</feature>
<organism evidence="17 18">
    <name type="scientific">Steinernema glaseri</name>
    <dbReference type="NCBI Taxonomy" id="37863"/>
    <lineage>
        <taxon>Eukaryota</taxon>
        <taxon>Metazoa</taxon>
        <taxon>Ecdysozoa</taxon>
        <taxon>Nematoda</taxon>
        <taxon>Chromadorea</taxon>
        <taxon>Rhabditida</taxon>
        <taxon>Tylenchina</taxon>
        <taxon>Panagrolaimomorpha</taxon>
        <taxon>Strongyloidoidea</taxon>
        <taxon>Steinernematidae</taxon>
        <taxon>Steinernema</taxon>
    </lineage>
</organism>
<feature type="binding site" evidence="13">
    <location>
        <position position="372"/>
    </location>
    <ligand>
        <name>Zn(2+)</name>
        <dbReference type="ChEBI" id="CHEBI:29105"/>
        <label>2</label>
    </ligand>
</feature>
<keyword evidence="5 15" id="KW-0732">Signal</keyword>
<dbReference type="InterPro" id="IPR041805">
    <property type="entry name" value="ASMase/PPN1_MPP"/>
</dbReference>
<dbReference type="Gene3D" id="3.60.21.10">
    <property type="match status" value="1"/>
</dbReference>
<dbReference type="GO" id="GO:0061750">
    <property type="term" value="F:acid sphingomyelin phosphodiesterase activity"/>
    <property type="evidence" value="ECO:0007669"/>
    <property type="project" value="TreeGrafter"/>
</dbReference>
<evidence type="ECO:0000313" key="18">
    <source>
        <dbReference type="WBParaSite" id="L893_g4143.t1"/>
    </source>
</evidence>
<evidence type="ECO:0000256" key="4">
    <source>
        <dbReference type="ARBA" id="ARBA00022723"/>
    </source>
</evidence>
<feature type="disulfide bond" evidence="14">
    <location>
        <begin position="534"/>
        <end position="538"/>
    </location>
</feature>
<feature type="binding site" evidence="13">
    <location>
        <position position="148"/>
    </location>
    <ligand>
        <name>Zn(2+)</name>
        <dbReference type="ChEBI" id="CHEBI:29105"/>
        <label>1</label>
    </ligand>
</feature>
<feature type="disulfide bond" evidence="14">
    <location>
        <begin position="32"/>
        <end position="97"/>
    </location>
</feature>
<dbReference type="InterPro" id="IPR029052">
    <property type="entry name" value="Metallo-depent_PP-like"/>
</dbReference>
<dbReference type="GO" id="GO:0046872">
    <property type="term" value="F:metal ion binding"/>
    <property type="evidence" value="ECO:0007669"/>
    <property type="project" value="UniProtKB-KW"/>
</dbReference>
<comment type="similarity">
    <text evidence="2 12">Belongs to the acid sphingomyelinase family.</text>
</comment>
<comment type="catalytic activity">
    <reaction evidence="11">
        <text>a sphingomyelin + H2O = phosphocholine + an N-acylsphing-4-enine + H(+)</text>
        <dbReference type="Rhea" id="RHEA:19253"/>
        <dbReference type="ChEBI" id="CHEBI:15377"/>
        <dbReference type="ChEBI" id="CHEBI:15378"/>
        <dbReference type="ChEBI" id="CHEBI:17636"/>
        <dbReference type="ChEBI" id="CHEBI:52639"/>
        <dbReference type="ChEBI" id="CHEBI:295975"/>
        <dbReference type="EC" id="3.1.4.12"/>
    </reaction>
    <physiologicalReaction direction="left-to-right" evidence="11">
        <dbReference type="Rhea" id="RHEA:19254"/>
    </physiologicalReaction>
</comment>
<evidence type="ECO:0000256" key="15">
    <source>
        <dbReference type="SAM" id="SignalP"/>
    </source>
</evidence>
<dbReference type="SMART" id="SM00741">
    <property type="entry name" value="SapB"/>
    <property type="match status" value="1"/>
</dbReference>
<dbReference type="GO" id="GO:0005764">
    <property type="term" value="C:lysosome"/>
    <property type="evidence" value="ECO:0007669"/>
    <property type="project" value="TreeGrafter"/>
</dbReference>
<feature type="signal peptide" evidence="15">
    <location>
        <begin position="1"/>
        <end position="16"/>
    </location>
</feature>
<feature type="binding site" evidence="13">
    <location>
        <position position="408"/>
    </location>
    <ligand>
        <name>Zn(2+)</name>
        <dbReference type="ChEBI" id="CHEBI:29105"/>
        <label>1</label>
    </ligand>
</feature>
<evidence type="ECO:0000259" key="16">
    <source>
        <dbReference type="PROSITE" id="PS50015"/>
    </source>
</evidence>
<dbReference type="GO" id="GO:0016020">
    <property type="term" value="C:membrane"/>
    <property type="evidence" value="ECO:0007669"/>
    <property type="project" value="GOC"/>
</dbReference>
<dbReference type="GO" id="GO:0016798">
    <property type="term" value="F:hydrolase activity, acting on glycosyl bonds"/>
    <property type="evidence" value="ECO:0007669"/>
    <property type="project" value="UniProtKB-KW"/>
</dbReference>
<dbReference type="InterPro" id="IPR011001">
    <property type="entry name" value="Saposin-like"/>
</dbReference>
<feature type="binding site" evidence="13">
    <location>
        <position position="146"/>
    </location>
    <ligand>
        <name>Zn(2+)</name>
        <dbReference type="ChEBI" id="CHEBI:29105"/>
        <label>1</label>
    </ligand>
</feature>
<evidence type="ECO:0000256" key="13">
    <source>
        <dbReference type="PIRSR" id="PIRSR000948-1"/>
    </source>
</evidence>
<feature type="binding site" evidence="13">
    <location>
        <position position="225"/>
    </location>
    <ligand>
        <name>Zn(2+)</name>
        <dbReference type="ChEBI" id="CHEBI:29105"/>
        <label>2</label>
    </ligand>
</feature>
<evidence type="ECO:0000256" key="10">
    <source>
        <dbReference type="ARBA" id="ARBA00023295"/>
    </source>
</evidence>
<feature type="domain" description="Saposin B-type" evidence="16">
    <location>
        <begin position="25"/>
        <end position="108"/>
    </location>
</feature>
<evidence type="ECO:0000256" key="6">
    <source>
        <dbReference type="ARBA" id="ARBA00022801"/>
    </source>
</evidence>
<evidence type="ECO:0000256" key="1">
    <source>
        <dbReference type="ARBA" id="ARBA00004613"/>
    </source>
</evidence>
<keyword evidence="8 14" id="KW-1015">Disulfide bond</keyword>